<keyword evidence="2" id="KW-1185">Reference proteome</keyword>
<organism evidence="1 2">
    <name type="scientific">Trichophyton interdigitale (strain MR816)</name>
    <dbReference type="NCBI Taxonomy" id="1215338"/>
    <lineage>
        <taxon>Eukaryota</taxon>
        <taxon>Fungi</taxon>
        <taxon>Dikarya</taxon>
        <taxon>Ascomycota</taxon>
        <taxon>Pezizomycotina</taxon>
        <taxon>Eurotiomycetes</taxon>
        <taxon>Eurotiomycetidae</taxon>
        <taxon>Onygenales</taxon>
        <taxon>Arthrodermataceae</taxon>
        <taxon>Trichophyton</taxon>
    </lineage>
</organism>
<dbReference type="Proteomes" id="UP000024533">
    <property type="component" value="Unassembled WGS sequence"/>
</dbReference>
<protein>
    <submittedName>
        <fullName evidence="1">Uncharacterized protein</fullName>
    </submittedName>
</protein>
<dbReference type="AlphaFoldDB" id="A0A059J4P5"/>
<evidence type="ECO:0000313" key="2">
    <source>
        <dbReference type="Proteomes" id="UP000024533"/>
    </source>
</evidence>
<dbReference type="EMBL" id="AOKY01000338">
    <property type="protein sequence ID" value="KDB22749.1"/>
    <property type="molecule type" value="Genomic_DNA"/>
</dbReference>
<gene>
    <name evidence="1" type="ORF">H109_05344</name>
</gene>
<evidence type="ECO:0000313" key="1">
    <source>
        <dbReference type="EMBL" id="KDB22749.1"/>
    </source>
</evidence>
<accession>A0A059J4P5</accession>
<sequence length="139" mass="15710">MEQFRKNNLGKVLWKIEEDEEDEEDKAEAEAEKWRRKASPLRGVKRDLVERCTPDLGQRYTSEAAAWALIKGLGLHDQEAAHAMNMSLYALIDGPTFTQEDAPGFVQFVSRPILPSHAELQNNCSPDLQGLRFLSALGR</sequence>
<comment type="caution">
    <text evidence="1">The sequence shown here is derived from an EMBL/GenBank/DDBJ whole genome shotgun (WGS) entry which is preliminary data.</text>
</comment>
<dbReference type="HOGENOM" id="CLU_1846524_0_0_1"/>
<reference evidence="1 2" key="1">
    <citation type="submission" date="2014-02" db="EMBL/GenBank/DDBJ databases">
        <title>The Genome Sequence of Trichophyton interdigitale MR816.</title>
        <authorList>
            <consortium name="The Broad Institute Genomics Platform"/>
            <person name="Cuomo C.A."/>
            <person name="White T.C."/>
            <person name="Graser Y."/>
            <person name="Martinez-Rossi N."/>
            <person name="Heitman J."/>
            <person name="Young S.K."/>
            <person name="Zeng Q."/>
            <person name="Gargeya S."/>
            <person name="Abouelleil A."/>
            <person name="Alvarado L."/>
            <person name="Chapman S.B."/>
            <person name="Gainer-Dewar J."/>
            <person name="Goldberg J."/>
            <person name="Griggs A."/>
            <person name="Gujja S."/>
            <person name="Hansen M."/>
            <person name="Howarth C."/>
            <person name="Imamovic A."/>
            <person name="Larimer J."/>
            <person name="Martinez D."/>
            <person name="Murphy C."/>
            <person name="Pearson M.D."/>
            <person name="Persinoti G."/>
            <person name="Poon T."/>
            <person name="Priest M."/>
            <person name="Roberts A.D."/>
            <person name="Saif S."/>
            <person name="Shea T.D."/>
            <person name="Sykes S.N."/>
            <person name="Wortman J."/>
            <person name="Nusbaum C."/>
            <person name="Birren B."/>
        </authorList>
    </citation>
    <scope>NUCLEOTIDE SEQUENCE [LARGE SCALE GENOMIC DNA]</scope>
    <source>
        <strain evidence="1 2">MR816</strain>
    </source>
</reference>
<proteinExistence type="predicted"/>
<name>A0A059J4P5_TRIIM</name>